<evidence type="ECO:0000256" key="11">
    <source>
        <dbReference type="ARBA" id="ARBA00022989"/>
    </source>
</evidence>
<dbReference type="SMART" id="SM00219">
    <property type="entry name" value="TyrKc"/>
    <property type="match status" value="1"/>
</dbReference>
<keyword evidence="8 20" id="KW-0547">Nucleotide-binding</keyword>
<comment type="function">
    <text evidence="19">Receptor for basic fibroblast growth factor.</text>
</comment>
<dbReference type="OrthoDB" id="5984265at2759"/>
<proteinExistence type="inferred from homology"/>
<keyword evidence="4 20" id="KW-0808">Transferase</keyword>
<sequence>MSLLCSRLPLPWLLLVLLMLLSSGIQSRPVSPEEEATDSVTSSEDKDEDIDESSSEESMPSNEISTSIENTALAGAPQWLRKMQKRHSTVPANGTARFRCRATGNPRPTMHWYRDGQDLARDQRAAGFKVLEESWSLTLESVGPSDGGSYTCVVKNEYGSLNHTYVLDVIAPNAILPMPLAVLPSNQTAVVGSDVRFICRVSGNPRPDVLWFKHIAGTGSTEGLEGIPYVRVLKTGSLVGDAEVLLLRNVSEDDAGPYTCMAGAASHSAWLAVAAHPAPSPSIPLSSLDIILYCSAFFVIVTLAAIATVCHLYCAPRKKAVADIHPAFLGLDKSLHLAKQVSLDSTSSQLGLTHRSLGTVPSLPYLNKGSEPQFSYDSAWELHRDRLTLGKGLGEGCFGQVVLAEVVGLEKSRPTRVTKVAVKMLKADGTERDLCDLASEMQMMKMVGRHKNIINLLGACTQEGPLYVVVEYASRGNLRDYLRSRRPEGQEYCSGPWKVALGGVGVSELVSGAYQVARGMAYLASKKCIHRDLAARNVLVTEDEVMKIADFGLARDVHHIDYYKKTTNGRLPVKWMAPEALFDRVYTHQSDVWSFGVLLWEMFTLGGSPYPGVPVEELFKLLREGHRMERPSSCTAELYGLMTACWRSGPSQRPTFHQLVLDLDHTLSQITNKEYLDLSAPGVQCSPAMPDDGSSSWA</sequence>
<dbReference type="SMART" id="SM00409">
    <property type="entry name" value="IG"/>
    <property type="match status" value="2"/>
</dbReference>
<dbReference type="AlphaFoldDB" id="A0A8C5A5P5"/>
<dbReference type="FunFam" id="2.60.40.10:FF:000016">
    <property type="entry name" value="Fibroblast growth factor receptor"/>
    <property type="match status" value="1"/>
</dbReference>
<dbReference type="InterPro" id="IPR013783">
    <property type="entry name" value="Ig-like_fold"/>
</dbReference>
<dbReference type="InterPro" id="IPR036179">
    <property type="entry name" value="Ig-like_dom_sf"/>
</dbReference>
<dbReference type="GO" id="GO:0008284">
    <property type="term" value="P:positive regulation of cell population proliferation"/>
    <property type="evidence" value="ECO:0007669"/>
    <property type="project" value="InterPro"/>
</dbReference>
<comment type="catalytic activity">
    <reaction evidence="18 20">
        <text>L-tyrosyl-[protein] + ATP = O-phospho-L-tyrosyl-[protein] + ADP + H(+)</text>
        <dbReference type="Rhea" id="RHEA:10596"/>
        <dbReference type="Rhea" id="RHEA-COMP:10136"/>
        <dbReference type="Rhea" id="RHEA-COMP:20101"/>
        <dbReference type="ChEBI" id="CHEBI:15378"/>
        <dbReference type="ChEBI" id="CHEBI:30616"/>
        <dbReference type="ChEBI" id="CHEBI:46858"/>
        <dbReference type="ChEBI" id="CHEBI:61978"/>
        <dbReference type="ChEBI" id="CHEBI:456216"/>
        <dbReference type="EC" id="2.7.10.1"/>
    </reaction>
</comment>
<name>A0A8C5A5P5_GADMO</name>
<dbReference type="EC" id="2.7.10.1" evidence="20"/>
<evidence type="ECO:0000259" key="28">
    <source>
        <dbReference type="PROSITE" id="PS50835"/>
    </source>
</evidence>
<dbReference type="PRINTS" id="PR00109">
    <property type="entry name" value="TYRKINASE"/>
</dbReference>
<evidence type="ECO:0000256" key="18">
    <source>
        <dbReference type="ARBA" id="ARBA00051243"/>
    </source>
</evidence>
<evidence type="ECO:0000256" key="23">
    <source>
        <dbReference type="PIRSR" id="PIRSR000628-3"/>
    </source>
</evidence>
<dbReference type="GO" id="GO:0005524">
    <property type="term" value="F:ATP binding"/>
    <property type="evidence" value="ECO:0007669"/>
    <property type="project" value="UniProtKB-UniRule"/>
</dbReference>
<keyword evidence="10 20" id="KW-0067">ATP-binding</keyword>
<dbReference type="SMART" id="SM00408">
    <property type="entry name" value="IGc2"/>
    <property type="match status" value="2"/>
</dbReference>
<dbReference type="SUPFAM" id="SSF56112">
    <property type="entry name" value="Protein kinase-like (PK-like)"/>
    <property type="match status" value="1"/>
</dbReference>
<evidence type="ECO:0000256" key="24">
    <source>
        <dbReference type="PROSITE-ProRule" id="PRU10141"/>
    </source>
</evidence>
<dbReference type="InterPro" id="IPR001245">
    <property type="entry name" value="Ser-Thr/Tyr_kinase_cat_dom"/>
</dbReference>
<feature type="binding site" evidence="22">
    <location>
        <position position="477"/>
    </location>
    <ligand>
        <name>ATP</name>
        <dbReference type="ChEBI" id="CHEBI:30616"/>
    </ligand>
</feature>
<dbReference type="SUPFAM" id="SSF48726">
    <property type="entry name" value="Immunoglobulin"/>
    <property type="match status" value="2"/>
</dbReference>
<dbReference type="PROSITE" id="PS00109">
    <property type="entry name" value="PROTEIN_KINASE_TYR"/>
    <property type="match status" value="1"/>
</dbReference>
<dbReference type="InterPro" id="IPR000719">
    <property type="entry name" value="Prot_kinase_dom"/>
</dbReference>
<evidence type="ECO:0000256" key="15">
    <source>
        <dbReference type="ARBA" id="ARBA00023170"/>
    </source>
</evidence>
<feature type="disulfide bond" evidence="23">
    <location>
        <begin position="100"/>
        <end position="152"/>
    </location>
</feature>
<keyword evidence="7" id="KW-0677">Repeat</keyword>
<evidence type="ECO:0000256" key="20">
    <source>
        <dbReference type="PIRNR" id="PIRNR000628"/>
    </source>
</evidence>
<dbReference type="FunFam" id="1.10.510.10:FF:000007">
    <property type="entry name" value="Fibroblast growth factor receptor"/>
    <property type="match status" value="1"/>
</dbReference>
<accession>A0A8C5A5P5</accession>
<feature type="disulfide bond" evidence="23">
    <location>
        <begin position="199"/>
        <end position="260"/>
    </location>
</feature>
<feature type="binding site" evidence="22">
    <location>
        <begin position="471"/>
        <end position="473"/>
    </location>
    <ligand>
        <name>ATP</name>
        <dbReference type="ChEBI" id="CHEBI:30616"/>
    </ligand>
</feature>
<reference evidence="29" key="1">
    <citation type="submission" date="2025-08" db="UniProtKB">
        <authorList>
            <consortium name="Ensembl"/>
        </authorList>
    </citation>
    <scope>IDENTIFICATION</scope>
</reference>
<dbReference type="PANTHER" id="PTHR24416:SF131">
    <property type="entry name" value="FIBROBLAST GROWTH FACTOR RECEPTOR 1"/>
    <property type="match status" value="1"/>
</dbReference>
<keyword evidence="6 26" id="KW-0732">Signal</keyword>
<feature type="chain" id="PRO_5034919468" description="Fibroblast growth factor receptor" evidence="26">
    <location>
        <begin position="28"/>
        <end position="698"/>
    </location>
</feature>
<evidence type="ECO:0000256" key="4">
    <source>
        <dbReference type="ARBA" id="ARBA00022679"/>
    </source>
</evidence>
<evidence type="ECO:0000313" key="29">
    <source>
        <dbReference type="Ensembl" id="ENSGMOP00000027075.1"/>
    </source>
</evidence>
<dbReference type="Ensembl" id="ENSGMOT00000036353.1">
    <property type="protein sequence ID" value="ENSGMOP00000027075.1"/>
    <property type="gene ID" value="ENSGMOG00000012944.2"/>
</dbReference>
<evidence type="ECO:0000256" key="3">
    <source>
        <dbReference type="ARBA" id="ARBA00022553"/>
    </source>
</evidence>
<feature type="domain" description="Ig-like" evidence="28">
    <location>
        <begin position="77"/>
        <end position="168"/>
    </location>
</feature>
<dbReference type="InterPro" id="IPR008266">
    <property type="entry name" value="Tyr_kinase_AS"/>
</dbReference>
<keyword evidence="5" id="KW-0812">Transmembrane</keyword>
<dbReference type="PANTHER" id="PTHR24416">
    <property type="entry name" value="TYROSINE-PROTEIN KINASE RECEPTOR"/>
    <property type="match status" value="1"/>
</dbReference>
<dbReference type="GO" id="GO:0045597">
    <property type="term" value="P:positive regulation of cell differentiation"/>
    <property type="evidence" value="ECO:0007669"/>
    <property type="project" value="TreeGrafter"/>
</dbReference>
<organism evidence="29 30">
    <name type="scientific">Gadus morhua</name>
    <name type="common">Atlantic cod</name>
    <dbReference type="NCBI Taxonomy" id="8049"/>
    <lineage>
        <taxon>Eukaryota</taxon>
        <taxon>Metazoa</taxon>
        <taxon>Chordata</taxon>
        <taxon>Craniata</taxon>
        <taxon>Vertebrata</taxon>
        <taxon>Euteleostomi</taxon>
        <taxon>Actinopterygii</taxon>
        <taxon>Neopterygii</taxon>
        <taxon>Teleostei</taxon>
        <taxon>Neoteleostei</taxon>
        <taxon>Acanthomorphata</taxon>
        <taxon>Zeiogadaria</taxon>
        <taxon>Gadariae</taxon>
        <taxon>Gadiformes</taxon>
        <taxon>Gadoidei</taxon>
        <taxon>Gadidae</taxon>
        <taxon>Gadus</taxon>
    </lineage>
</organism>
<dbReference type="Gene3D" id="1.10.510.10">
    <property type="entry name" value="Transferase(Phosphotransferase) domain 1"/>
    <property type="match status" value="1"/>
</dbReference>
<dbReference type="InterPro" id="IPR011009">
    <property type="entry name" value="Kinase-like_dom_sf"/>
</dbReference>
<comment type="similarity">
    <text evidence="20">Belongs to the protein kinase superfamily. Tyr protein kinase family. Fibroblast growth factor receptor subfamily.</text>
</comment>
<feature type="signal peptide" evidence="26">
    <location>
        <begin position="1"/>
        <end position="27"/>
    </location>
</feature>
<evidence type="ECO:0000256" key="13">
    <source>
        <dbReference type="ARBA" id="ARBA00023137"/>
    </source>
</evidence>
<evidence type="ECO:0000256" key="5">
    <source>
        <dbReference type="ARBA" id="ARBA00022692"/>
    </source>
</evidence>
<feature type="binding site" evidence="22">
    <location>
        <begin position="393"/>
        <end position="399"/>
    </location>
    <ligand>
        <name>ATP</name>
        <dbReference type="ChEBI" id="CHEBI:30616"/>
    </ligand>
</feature>
<dbReference type="Pfam" id="PF13927">
    <property type="entry name" value="Ig_3"/>
    <property type="match status" value="1"/>
</dbReference>
<dbReference type="Gene3D" id="3.30.200.20">
    <property type="entry name" value="Phosphorylase Kinase, domain 1"/>
    <property type="match status" value="1"/>
</dbReference>
<dbReference type="InterPro" id="IPR007110">
    <property type="entry name" value="Ig-like_dom"/>
</dbReference>
<evidence type="ECO:0000256" key="9">
    <source>
        <dbReference type="ARBA" id="ARBA00022777"/>
    </source>
</evidence>
<dbReference type="FunFam" id="2.60.40.10:FF:000020">
    <property type="entry name" value="Fibroblast growth factor receptor"/>
    <property type="match status" value="1"/>
</dbReference>
<feature type="domain" description="Protein kinase" evidence="27">
    <location>
        <begin position="387"/>
        <end position="668"/>
    </location>
</feature>
<dbReference type="OMA" id="HIETHRM"/>
<evidence type="ECO:0000256" key="14">
    <source>
        <dbReference type="ARBA" id="ARBA00023157"/>
    </source>
</evidence>
<evidence type="ECO:0000256" key="22">
    <source>
        <dbReference type="PIRSR" id="PIRSR000628-2"/>
    </source>
</evidence>
<feature type="compositionally biased region" description="Low complexity" evidence="25">
    <location>
        <begin position="56"/>
        <end position="65"/>
    </location>
</feature>
<keyword evidence="12 20" id="KW-0472">Membrane</keyword>
<keyword evidence="17" id="KW-0393">Immunoglobulin domain</keyword>
<feature type="domain" description="Ig-like" evidence="28">
    <location>
        <begin position="172"/>
        <end position="272"/>
    </location>
</feature>
<protein>
    <recommendedName>
        <fullName evidence="20">Fibroblast growth factor receptor</fullName>
        <ecNumber evidence="20">2.7.10.1</ecNumber>
    </recommendedName>
</protein>
<keyword evidence="13 20" id="KW-0829">Tyrosine-protein kinase</keyword>
<keyword evidence="2" id="KW-1003">Cell membrane</keyword>
<evidence type="ECO:0000256" key="6">
    <source>
        <dbReference type="ARBA" id="ARBA00022729"/>
    </source>
</evidence>
<feature type="active site" description="Proton acceptor" evidence="21">
    <location>
        <position position="532"/>
    </location>
</feature>
<evidence type="ECO:0000256" key="2">
    <source>
        <dbReference type="ARBA" id="ARBA00022475"/>
    </source>
</evidence>
<evidence type="ECO:0000256" key="1">
    <source>
        <dbReference type="ARBA" id="ARBA00004251"/>
    </source>
</evidence>
<evidence type="ECO:0000256" key="8">
    <source>
        <dbReference type="ARBA" id="ARBA00022741"/>
    </source>
</evidence>
<keyword evidence="11" id="KW-1133">Transmembrane helix</keyword>
<feature type="region of interest" description="Disordered" evidence="25">
    <location>
        <begin position="27"/>
        <end position="66"/>
    </location>
</feature>
<evidence type="ECO:0000256" key="12">
    <source>
        <dbReference type="ARBA" id="ARBA00023136"/>
    </source>
</evidence>
<keyword evidence="16" id="KW-0325">Glycoprotein</keyword>
<keyword evidence="30" id="KW-1185">Reference proteome</keyword>
<dbReference type="InterPro" id="IPR016248">
    <property type="entry name" value="FGF_rcpt_fam"/>
</dbReference>
<dbReference type="InterPro" id="IPR020635">
    <property type="entry name" value="Tyr_kinase_cat_dom"/>
</dbReference>
<dbReference type="Pfam" id="PF07714">
    <property type="entry name" value="PK_Tyr_Ser-Thr"/>
    <property type="match status" value="1"/>
</dbReference>
<evidence type="ECO:0000256" key="26">
    <source>
        <dbReference type="SAM" id="SignalP"/>
    </source>
</evidence>
<dbReference type="GO" id="GO:0005007">
    <property type="term" value="F:fibroblast growth factor receptor activity"/>
    <property type="evidence" value="ECO:0007669"/>
    <property type="project" value="InterPro"/>
</dbReference>
<feature type="compositionally biased region" description="Acidic residues" evidence="25">
    <location>
        <begin position="45"/>
        <end position="55"/>
    </location>
</feature>
<dbReference type="InterPro" id="IPR050122">
    <property type="entry name" value="RTK"/>
</dbReference>
<evidence type="ECO:0000256" key="25">
    <source>
        <dbReference type="SAM" id="MobiDB-lite"/>
    </source>
</evidence>
<dbReference type="InterPro" id="IPR017441">
    <property type="entry name" value="Protein_kinase_ATP_BS"/>
</dbReference>
<dbReference type="InterPro" id="IPR003599">
    <property type="entry name" value="Ig_sub"/>
</dbReference>
<dbReference type="GO" id="GO:0017134">
    <property type="term" value="F:fibroblast growth factor binding"/>
    <property type="evidence" value="ECO:0007669"/>
    <property type="project" value="TreeGrafter"/>
</dbReference>
<evidence type="ECO:0000256" key="7">
    <source>
        <dbReference type="ARBA" id="ARBA00022737"/>
    </source>
</evidence>
<dbReference type="GeneTree" id="ENSGT00940000155860"/>
<keyword evidence="3" id="KW-0597">Phosphoprotein</keyword>
<evidence type="ECO:0000259" key="27">
    <source>
        <dbReference type="PROSITE" id="PS50011"/>
    </source>
</evidence>
<gene>
    <name evidence="29" type="primary">fgfr1b</name>
</gene>
<dbReference type="InterPro" id="IPR013098">
    <property type="entry name" value="Ig_I-set"/>
</dbReference>
<dbReference type="GO" id="GO:0043235">
    <property type="term" value="C:receptor complex"/>
    <property type="evidence" value="ECO:0007669"/>
    <property type="project" value="TreeGrafter"/>
</dbReference>
<reference evidence="29" key="2">
    <citation type="submission" date="2025-09" db="UniProtKB">
        <authorList>
            <consortium name="Ensembl"/>
        </authorList>
    </citation>
    <scope>IDENTIFICATION</scope>
</reference>
<evidence type="ECO:0000256" key="21">
    <source>
        <dbReference type="PIRSR" id="PIRSR000628-1"/>
    </source>
</evidence>
<evidence type="ECO:0000256" key="17">
    <source>
        <dbReference type="ARBA" id="ARBA00023319"/>
    </source>
</evidence>
<dbReference type="Pfam" id="PF07679">
    <property type="entry name" value="I-set"/>
    <property type="match status" value="1"/>
</dbReference>
<evidence type="ECO:0000256" key="10">
    <source>
        <dbReference type="ARBA" id="ARBA00022840"/>
    </source>
</evidence>
<keyword evidence="15 20" id="KW-0675">Receptor</keyword>
<evidence type="ECO:0000256" key="19">
    <source>
        <dbReference type="ARBA" id="ARBA00056965"/>
    </source>
</evidence>
<dbReference type="Gene3D" id="2.60.40.10">
    <property type="entry name" value="Immunoglobulins"/>
    <property type="match status" value="2"/>
</dbReference>
<dbReference type="PROSITE" id="PS50011">
    <property type="entry name" value="PROTEIN_KINASE_DOM"/>
    <property type="match status" value="1"/>
</dbReference>
<dbReference type="PROSITE" id="PS50835">
    <property type="entry name" value="IG_LIKE"/>
    <property type="match status" value="2"/>
</dbReference>
<evidence type="ECO:0000313" key="30">
    <source>
        <dbReference type="Proteomes" id="UP000694546"/>
    </source>
</evidence>
<dbReference type="PIRSF" id="PIRSF000628">
    <property type="entry name" value="FGFR"/>
    <property type="match status" value="1"/>
</dbReference>
<dbReference type="FunFam" id="3.30.200.20:FF:000593">
    <property type="entry name" value="Predicted protein"/>
    <property type="match status" value="1"/>
</dbReference>
<dbReference type="InterPro" id="IPR003598">
    <property type="entry name" value="Ig_sub2"/>
</dbReference>
<dbReference type="Proteomes" id="UP000694546">
    <property type="component" value="Chromosome 4"/>
</dbReference>
<evidence type="ECO:0000256" key="16">
    <source>
        <dbReference type="ARBA" id="ARBA00023180"/>
    </source>
</evidence>
<feature type="binding site" evidence="22">
    <location>
        <position position="536"/>
    </location>
    <ligand>
        <name>ATP</name>
        <dbReference type="ChEBI" id="CHEBI:30616"/>
    </ligand>
</feature>
<feature type="binding site" evidence="22 24">
    <location>
        <position position="423"/>
    </location>
    <ligand>
        <name>ATP</name>
        <dbReference type="ChEBI" id="CHEBI:30616"/>
    </ligand>
</feature>
<keyword evidence="9 20" id="KW-0418">Kinase</keyword>
<feature type="binding site" evidence="22">
    <location>
        <position position="550"/>
    </location>
    <ligand>
        <name>ATP</name>
        <dbReference type="ChEBI" id="CHEBI:30616"/>
    </ligand>
</feature>
<dbReference type="PROSITE" id="PS00107">
    <property type="entry name" value="PROTEIN_KINASE_ATP"/>
    <property type="match status" value="1"/>
</dbReference>
<dbReference type="GO" id="GO:0005886">
    <property type="term" value="C:plasma membrane"/>
    <property type="evidence" value="ECO:0007669"/>
    <property type="project" value="UniProtKB-SubCell"/>
</dbReference>
<keyword evidence="14 23" id="KW-1015">Disulfide bond</keyword>
<comment type="subcellular location">
    <subcellularLocation>
        <location evidence="1">Cell membrane</location>
        <topology evidence="1">Single-pass type I membrane protein</topology>
    </subcellularLocation>
</comment>